<evidence type="ECO:0000256" key="2">
    <source>
        <dbReference type="ARBA" id="ARBA00022801"/>
    </source>
</evidence>
<dbReference type="GO" id="GO:0008236">
    <property type="term" value="F:serine-type peptidase activity"/>
    <property type="evidence" value="ECO:0007669"/>
    <property type="project" value="UniProtKB-KW"/>
</dbReference>
<feature type="domain" description="Peptidase S1" evidence="6">
    <location>
        <begin position="151"/>
        <end position="372"/>
    </location>
</feature>
<dbReference type="Proteomes" id="UP001620645">
    <property type="component" value="Unassembled WGS sequence"/>
</dbReference>
<feature type="compositionally biased region" description="Polar residues" evidence="5">
    <location>
        <begin position="1"/>
        <end position="13"/>
    </location>
</feature>
<keyword evidence="2" id="KW-0378">Hydrolase</keyword>
<evidence type="ECO:0000313" key="7">
    <source>
        <dbReference type="EMBL" id="KAL3088060.1"/>
    </source>
</evidence>
<comment type="caution">
    <text evidence="7">The sequence shown here is derived from an EMBL/GenBank/DDBJ whole genome shotgun (WGS) entry which is preliminary data.</text>
</comment>
<dbReference type="InterPro" id="IPR009003">
    <property type="entry name" value="Peptidase_S1_PA"/>
</dbReference>
<dbReference type="EMBL" id="JBICCN010000168">
    <property type="protein sequence ID" value="KAL3088060.1"/>
    <property type="molecule type" value="Genomic_DNA"/>
</dbReference>
<gene>
    <name evidence="7" type="ORF">niasHS_009346</name>
</gene>
<dbReference type="SMART" id="SM00020">
    <property type="entry name" value="Tryp_SPc"/>
    <property type="match status" value="1"/>
</dbReference>
<sequence length="400" mass="44422">MFGTHPTNFSPKQALTRKRTPRENGHAKTATRKRPGPGFFRLRLFRRGFFAAASLSANPHLSLGSLHLCLDSAIVGSAACVSVLEQHIGDCACVGSLSLRDNALEYEWADDLCSSAFSFAAVLNFAYISLRTESECPLKCGRRAIQQEQRVFGGTVVEQDLWPWTFLLSATECDGKNSYCTAQYIGENYFATSAHCLYTNFFLCHVNPRRQKRPNWVPLETDKLALSSRGETYHVDEFWVDPRFEENDNTFQNYAYDFALIKSSTTVYAEPICLASRLDRFKDSWGNLVGYGLHRTDAEWDQKLRHATVNLSPSAICKLKWGASGKLCSGSSNAGALIGILSMYRRGNSRQNNPEIYAPVADFCGFIASVTGSRVKCTDPYNAITMAKCKKATPEGAVDA</sequence>
<evidence type="ECO:0000256" key="1">
    <source>
        <dbReference type="ARBA" id="ARBA00022670"/>
    </source>
</evidence>
<evidence type="ECO:0000256" key="3">
    <source>
        <dbReference type="ARBA" id="ARBA00022825"/>
    </source>
</evidence>
<evidence type="ECO:0000256" key="5">
    <source>
        <dbReference type="SAM" id="MobiDB-lite"/>
    </source>
</evidence>
<dbReference type="PROSITE" id="PS50240">
    <property type="entry name" value="TRYPSIN_DOM"/>
    <property type="match status" value="1"/>
</dbReference>
<keyword evidence="4" id="KW-1015">Disulfide bond</keyword>
<dbReference type="SUPFAM" id="SSF50494">
    <property type="entry name" value="Trypsin-like serine proteases"/>
    <property type="match status" value="1"/>
</dbReference>
<proteinExistence type="predicted"/>
<dbReference type="InterPro" id="IPR043504">
    <property type="entry name" value="Peptidase_S1_PA_chymotrypsin"/>
</dbReference>
<dbReference type="PANTHER" id="PTHR24276">
    <property type="entry name" value="POLYSERASE-RELATED"/>
    <property type="match status" value="1"/>
</dbReference>
<reference evidence="7 8" key="1">
    <citation type="submission" date="2024-10" db="EMBL/GenBank/DDBJ databases">
        <authorList>
            <person name="Kim D."/>
        </authorList>
    </citation>
    <scope>NUCLEOTIDE SEQUENCE [LARGE SCALE GENOMIC DNA]</scope>
    <source>
        <strain evidence="7">Taebaek</strain>
    </source>
</reference>
<keyword evidence="8" id="KW-1185">Reference proteome</keyword>
<evidence type="ECO:0000256" key="4">
    <source>
        <dbReference type="ARBA" id="ARBA00023157"/>
    </source>
</evidence>
<dbReference type="Pfam" id="PF00089">
    <property type="entry name" value="Trypsin"/>
    <property type="match status" value="1"/>
</dbReference>
<dbReference type="PANTHER" id="PTHR24276:SF98">
    <property type="entry name" value="FI18310P1-RELATED"/>
    <property type="match status" value="1"/>
</dbReference>
<dbReference type="AlphaFoldDB" id="A0ABD2JBU4"/>
<dbReference type="GO" id="GO:0006508">
    <property type="term" value="P:proteolysis"/>
    <property type="evidence" value="ECO:0007669"/>
    <property type="project" value="UniProtKB-KW"/>
</dbReference>
<evidence type="ECO:0000259" key="6">
    <source>
        <dbReference type="PROSITE" id="PS50240"/>
    </source>
</evidence>
<evidence type="ECO:0000313" key="8">
    <source>
        <dbReference type="Proteomes" id="UP001620645"/>
    </source>
</evidence>
<name>A0ABD2JBU4_HETSC</name>
<protein>
    <recommendedName>
        <fullName evidence="6">Peptidase S1 domain-containing protein</fullName>
    </recommendedName>
</protein>
<keyword evidence="1" id="KW-0645">Protease</keyword>
<dbReference type="Gene3D" id="2.40.10.10">
    <property type="entry name" value="Trypsin-like serine proteases"/>
    <property type="match status" value="1"/>
</dbReference>
<dbReference type="InterPro" id="IPR001254">
    <property type="entry name" value="Trypsin_dom"/>
</dbReference>
<accession>A0ABD2JBU4</accession>
<dbReference type="InterPro" id="IPR050430">
    <property type="entry name" value="Peptidase_S1"/>
</dbReference>
<keyword evidence="3" id="KW-0720">Serine protease</keyword>
<feature type="region of interest" description="Disordered" evidence="5">
    <location>
        <begin position="1"/>
        <end position="35"/>
    </location>
</feature>
<organism evidence="7 8">
    <name type="scientific">Heterodera schachtii</name>
    <name type="common">Sugarbeet cyst nematode worm</name>
    <name type="synonym">Tylenchus schachtii</name>
    <dbReference type="NCBI Taxonomy" id="97005"/>
    <lineage>
        <taxon>Eukaryota</taxon>
        <taxon>Metazoa</taxon>
        <taxon>Ecdysozoa</taxon>
        <taxon>Nematoda</taxon>
        <taxon>Chromadorea</taxon>
        <taxon>Rhabditida</taxon>
        <taxon>Tylenchina</taxon>
        <taxon>Tylenchomorpha</taxon>
        <taxon>Tylenchoidea</taxon>
        <taxon>Heteroderidae</taxon>
        <taxon>Heteroderinae</taxon>
        <taxon>Heterodera</taxon>
    </lineage>
</organism>